<dbReference type="AlphaFoldDB" id="A0A6J3MAA0"/>
<proteinExistence type="predicted"/>
<gene>
    <name evidence="2" type="ORF">K489DRAFT_206031</name>
</gene>
<dbReference type="Proteomes" id="UP000504637">
    <property type="component" value="Unplaced"/>
</dbReference>
<sequence length="144" mass="14818">MEEPARGFRSDLGARRICRRTSSGRSLLRVEFVGHVFGSDSRTTGGRPRSRRAPSIKSIVAERKDWKQLCNSDLQAISTSGRAADGRGGGAFAGLKDAGDGLRGGGLIAVRPLTGGGWCCGGGAESSFECCCCCCCGGGGVASL</sequence>
<dbReference type="GeneID" id="54357420"/>
<evidence type="ECO:0000313" key="1">
    <source>
        <dbReference type="Proteomes" id="UP000504637"/>
    </source>
</evidence>
<protein>
    <submittedName>
        <fullName evidence="2">Uncharacterized protein</fullName>
    </submittedName>
</protein>
<reference evidence="2" key="1">
    <citation type="submission" date="2020-01" db="EMBL/GenBank/DDBJ databases">
        <authorList>
            <consortium name="DOE Joint Genome Institute"/>
            <person name="Haridas S."/>
            <person name="Albert R."/>
            <person name="Binder M."/>
            <person name="Bloem J."/>
            <person name="Labutti K."/>
            <person name="Salamov A."/>
            <person name="Andreopoulos B."/>
            <person name="Baker S.E."/>
            <person name="Barry K."/>
            <person name="Bills G."/>
            <person name="Bluhm B.H."/>
            <person name="Cannon C."/>
            <person name="Castanera R."/>
            <person name="Culley D.E."/>
            <person name="Daum C."/>
            <person name="Ezra D."/>
            <person name="Gonzalez J.B."/>
            <person name="Henrissat B."/>
            <person name="Kuo A."/>
            <person name="Liang C."/>
            <person name="Lipzen A."/>
            <person name="Lutzoni F."/>
            <person name="Magnuson J."/>
            <person name="Mondo S."/>
            <person name="Nolan M."/>
            <person name="Ohm R."/>
            <person name="Pangilinan J."/>
            <person name="Park H.-J."/>
            <person name="Ramirez L."/>
            <person name="Alfaro M."/>
            <person name="Sun H."/>
            <person name="Tritt A."/>
            <person name="Yoshinaga Y."/>
            <person name="Zwiers L.-H."/>
            <person name="Turgeon B.G."/>
            <person name="Goodwin S.B."/>
            <person name="Spatafora J.W."/>
            <person name="Crous P.W."/>
            <person name="Grigoriev I.V."/>
        </authorList>
    </citation>
    <scope>NUCLEOTIDE SEQUENCE</scope>
    <source>
        <strain evidence="2">CBS 342.82</strain>
    </source>
</reference>
<evidence type="ECO:0000313" key="2">
    <source>
        <dbReference type="RefSeq" id="XP_033460778.1"/>
    </source>
</evidence>
<name>A0A6J3MAA0_9PEZI</name>
<keyword evidence="1" id="KW-1185">Reference proteome</keyword>
<dbReference type="RefSeq" id="XP_033460778.1">
    <property type="nucleotide sequence ID" value="XM_033599621.1"/>
</dbReference>
<reference evidence="2" key="2">
    <citation type="submission" date="2020-04" db="EMBL/GenBank/DDBJ databases">
        <authorList>
            <consortium name="NCBI Genome Project"/>
        </authorList>
    </citation>
    <scope>NUCLEOTIDE SEQUENCE</scope>
    <source>
        <strain evidence="2">CBS 342.82</strain>
    </source>
</reference>
<accession>A0A6J3MAA0</accession>
<reference evidence="2" key="3">
    <citation type="submission" date="2025-08" db="UniProtKB">
        <authorList>
            <consortium name="RefSeq"/>
        </authorList>
    </citation>
    <scope>IDENTIFICATION</scope>
    <source>
        <strain evidence="2">CBS 342.82</strain>
    </source>
</reference>
<organism evidence="2">
    <name type="scientific">Dissoconium aciculare CBS 342.82</name>
    <dbReference type="NCBI Taxonomy" id="1314786"/>
    <lineage>
        <taxon>Eukaryota</taxon>
        <taxon>Fungi</taxon>
        <taxon>Dikarya</taxon>
        <taxon>Ascomycota</taxon>
        <taxon>Pezizomycotina</taxon>
        <taxon>Dothideomycetes</taxon>
        <taxon>Dothideomycetidae</taxon>
        <taxon>Mycosphaerellales</taxon>
        <taxon>Dissoconiaceae</taxon>
        <taxon>Dissoconium</taxon>
    </lineage>
</organism>